<dbReference type="EMBL" id="CADCVP010000198">
    <property type="protein sequence ID" value="CAA9500434.1"/>
    <property type="molecule type" value="Genomic_DNA"/>
</dbReference>
<evidence type="ECO:0000313" key="2">
    <source>
        <dbReference type="EMBL" id="CAA9500434.1"/>
    </source>
</evidence>
<feature type="compositionally biased region" description="Basic residues" evidence="1">
    <location>
        <begin position="147"/>
        <end position="158"/>
    </location>
</feature>
<keyword evidence="2" id="KW-0808">Transferase</keyword>
<feature type="compositionally biased region" description="Basic residues" evidence="1">
    <location>
        <begin position="295"/>
        <end position="312"/>
    </location>
</feature>
<feature type="non-terminal residue" evidence="2">
    <location>
        <position position="357"/>
    </location>
</feature>
<feature type="region of interest" description="Disordered" evidence="1">
    <location>
        <begin position="1"/>
        <end position="117"/>
    </location>
</feature>
<gene>
    <name evidence="2" type="ORF">AVDCRST_MAG69-1855</name>
</gene>
<dbReference type="AlphaFoldDB" id="A0A6J4SPB3"/>
<reference evidence="2" key="1">
    <citation type="submission" date="2020-02" db="EMBL/GenBank/DDBJ databases">
        <authorList>
            <person name="Meier V. D."/>
        </authorList>
    </citation>
    <scope>NUCLEOTIDE SEQUENCE</scope>
    <source>
        <strain evidence="2">AVDCRST_MAG69</strain>
    </source>
</reference>
<feature type="compositionally biased region" description="Basic residues" evidence="1">
    <location>
        <begin position="87"/>
        <end position="102"/>
    </location>
</feature>
<evidence type="ECO:0000256" key="1">
    <source>
        <dbReference type="SAM" id="MobiDB-lite"/>
    </source>
</evidence>
<feature type="compositionally biased region" description="Low complexity" evidence="1">
    <location>
        <begin position="239"/>
        <end position="260"/>
    </location>
</feature>
<dbReference type="GO" id="GO:0016740">
    <property type="term" value="F:transferase activity"/>
    <property type="evidence" value="ECO:0007669"/>
    <property type="project" value="UniProtKB-KW"/>
</dbReference>
<accession>A0A6J4SPB3</accession>
<feature type="compositionally biased region" description="Low complexity" evidence="1">
    <location>
        <begin position="103"/>
        <end position="117"/>
    </location>
</feature>
<protein>
    <submittedName>
        <fullName evidence="2">Glycosyl transferase, group 1</fullName>
    </submittedName>
</protein>
<proteinExistence type="predicted"/>
<feature type="compositionally biased region" description="Low complexity" evidence="1">
    <location>
        <begin position="32"/>
        <end position="41"/>
    </location>
</feature>
<organism evidence="2">
    <name type="scientific">uncultured Solirubrobacteraceae bacterium</name>
    <dbReference type="NCBI Taxonomy" id="1162706"/>
    <lineage>
        <taxon>Bacteria</taxon>
        <taxon>Bacillati</taxon>
        <taxon>Actinomycetota</taxon>
        <taxon>Thermoleophilia</taxon>
        <taxon>Solirubrobacterales</taxon>
        <taxon>Solirubrobacteraceae</taxon>
        <taxon>environmental samples</taxon>
    </lineage>
</organism>
<feature type="compositionally biased region" description="Low complexity" evidence="1">
    <location>
        <begin position="1"/>
        <end position="18"/>
    </location>
</feature>
<feature type="region of interest" description="Disordered" evidence="1">
    <location>
        <begin position="136"/>
        <end position="347"/>
    </location>
</feature>
<feature type="non-terminal residue" evidence="2">
    <location>
        <position position="1"/>
    </location>
</feature>
<name>A0A6J4SPB3_9ACTN</name>
<sequence>APPSRGQRSPGARAGRPPRAGERRRGPRRSPRAALAGAGHAPRARRGPRLRASQPRGARGRARLLSSRRGLLVAPGRGVAESGRLRPSARHPGARLRRRRVAPRGAGTRSVGAVPARAAAARRSGAVGVQLRVAARPHPAGRSRPCAQRHPRARRRSRDLHAPAGTRVERLAALCGPSHACQGRRPRGARPRPAAGRDAGARRQRRSVLRDRARAPGRPTRGRRSPRHTRSDGAGGAGPLLPGRRCRVVPGAVGGAVRPGAPGGDGLRDTGGCSGERGSVRVSPPWRQRADRGGRGSRRTGRRGHPPRRRPGHAGTAARGRTVDGGAVRRPLQRRASRGDAARRGRPWCRLPCTGEV</sequence>
<feature type="compositionally biased region" description="Low complexity" evidence="1">
    <location>
        <begin position="63"/>
        <end position="72"/>
    </location>
</feature>